<proteinExistence type="inferred from homology"/>
<dbReference type="PANTHER" id="PTHR42703">
    <property type="entry name" value="NADH DEHYDROGENASE"/>
    <property type="match status" value="1"/>
</dbReference>
<comment type="similarity">
    <text evidence="2">Belongs to the CPA3 antiporters (TC 2.A.63) subunit D family.</text>
</comment>
<keyword evidence="10" id="KW-0456">Lyase</keyword>
<comment type="subcellular location">
    <subcellularLocation>
        <location evidence="1">Cell membrane</location>
        <topology evidence="1">Multi-pass membrane protein</topology>
    </subcellularLocation>
    <subcellularLocation>
        <location evidence="7">Membrane</location>
        <topology evidence="7">Multi-pass membrane protein</topology>
    </subcellularLocation>
</comment>
<feature type="transmembrane region" description="Helical" evidence="8">
    <location>
        <begin position="467"/>
        <end position="489"/>
    </location>
</feature>
<dbReference type="STRING" id="1653334.GA0071312_0108"/>
<dbReference type="PANTHER" id="PTHR42703:SF1">
    <property type="entry name" value="NA(+)_H(+) ANTIPORTER SUBUNIT D1"/>
    <property type="match status" value="1"/>
</dbReference>
<dbReference type="GO" id="GO:0005886">
    <property type="term" value="C:plasma membrane"/>
    <property type="evidence" value="ECO:0007669"/>
    <property type="project" value="UniProtKB-SubCell"/>
</dbReference>
<evidence type="ECO:0000256" key="5">
    <source>
        <dbReference type="ARBA" id="ARBA00022989"/>
    </source>
</evidence>
<gene>
    <name evidence="11" type="ORF">GA0071312_0108</name>
    <name evidence="10" type="ORF">HLUCCO17_08250</name>
</gene>
<dbReference type="Proteomes" id="UP000050497">
    <property type="component" value="Unassembled WGS sequence"/>
</dbReference>
<dbReference type="GO" id="GO:0008137">
    <property type="term" value="F:NADH dehydrogenase (ubiquinone) activity"/>
    <property type="evidence" value="ECO:0007669"/>
    <property type="project" value="InterPro"/>
</dbReference>
<evidence type="ECO:0000256" key="3">
    <source>
        <dbReference type="ARBA" id="ARBA00022475"/>
    </source>
</evidence>
<evidence type="ECO:0000313" key="13">
    <source>
        <dbReference type="Proteomes" id="UP000182800"/>
    </source>
</evidence>
<dbReference type="RefSeq" id="WP_131817662.1">
    <property type="nucleotide sequence ID" value="NZ_FMBM01000001.1"/>
</dbReference>
<evidence type="ECO:0000256" key="6">
    <source>
        <dbReference type="ARBA" id="ARBA00023136"/>
    </source>
</evidence>
<dbReference type="PRINTS" id="PR01437">
    <property type="entry name" value="NUOXDRDTASE4"/>
</dbReference>
<keyword evidence="13" id="KW-1185">Reference proteome</keyword>
<evidence type="ECO:0000259" key="9">
    <source>
        <dbReference type="Pfam" id="PF00361"/>
    </source>
</evidence>
<dbReference type="Pfam" id="PF00361">
    <property type="entry name" value="Proton_antipo_M"/>
    <property type="match status" value="1"/>
</dbReference>
<dbReference type="GO" id="GO:0042773">
    <property type="term" value="P:ATP synthesis coupled electron transport"/>
    <property type="evidence" value="ECO:0007669"/>
    <property type="project" value="InterPro"/>
</dbReference>
<dbReference type="GO" id="GO:0016491">
    <property type="term" value="F:oxidoreductase activity"/>
    <property type="evidence" value="ECO:0007669"/>
    <property type="project" value="UniProtKB-KW"/>
</dbReference>
<dbReference type="EMBL" id="LJSX01000010">
    <property type="protein sequence ID" value="KPQ11120.1"/>
    <property type="molecule type" value="Genomic_DNA"/>
</dbReference>
<feature type="transmembrane region" description="Helical" evidence="8">
    <location>
        <begin position="272"/>
        <end position="297"/>
    </location>
</feature>
<evidence type="ECO:0000256" key="2">
    <source>
        <dbReference type="ARBA" id="ARBA00005346"/>
    </source>
</evidence>
<dbReference type="InterPro" id="IPR003918">
    <property type="entry name" value="NADH_UbQ_OxRdtase"/>
</dbReference>
<dbReference type="Proteomes" id="UP000182800">
    <property type="component" value="Unassembled WGS sequence"/>
</dbReference>
<feature type="transmembrane region" description="Helical" evidence="8">
    <location>
        <begin position="6"/>
        <end position="29"/>
    </location>
</feature>
<dbReference type="GO" id="GO:0016829">
    <property type="term" value="F:lyase activity"/>
    <property type="evidence" value="ECO:0007669"/>
    <property type="project" value="UniProtKB-KW"/>
</dbReference>
<feature type="transmembrane region" description="Helical" evidence="8">
    <location>
        <begin position="378"/>
        <end position="399"/>
    </location>
</feature>
<feature type="transmembrane region" description="Helical" evidence="8">
    <location>
        <begin position="138"/>
        <end position="158"/>
    </location>
</feature>
<feature type="transmembrane region" description="Helical" evidence="8">
    <location>
        <begin position="304"/>
        <end position="325"/>
    </location>
</feature>
<keyword evidence="6 8" id="KW-0472">Membrane</keyword>
<evidence type="ECO:0000313" key="12">
    <source>
        <dbReference type="Proteomes" id="UP000050497"/>
    </source>
</evidence>
<evidence type="ECO:0000256" key="4">
    <source>
        <dbReference type="ARBA" id="ARBA00022692"/>
    </source>
</evidence>
<feature type="transmembrane region" description="Helical" evidence="8">
    <location>
        <begin position="36"/>
        <end position="61"/>
    </location>
</feature>
<keyword evidence="5 8" id="KW-1133">Transmembrane helix</keyword>
<feature type="transmembrane region" description="Helical" evidence="8">
    <location>
        <begin position="419"/>
        <end position="438"/>
    </location>
</feature>
<feature type="transmembrane region" description="Helical" evidence="8">
    <location>
        <begin position="345"/>
        <end position="366"/>
    </location>
</feature>
<feature type="transmembrane region" description="Helical" evidence="8">
    <location>
        <begin position="211"/>
        <end position="234"/>
    </location>
</feature>
<dbReference type="OrthoDB" id="9768329at2"/>
<dbReference type="PATRIC" id="fig|1653334.4.peg.2731"/>
<feature type="transmembrane region" description="Helical" evidence="8">
    <location>
        <begin position="113"/>
        <end position="132"/>
    </location>
</feature>
<name>A0A0P7X7P3_9HYPH</name>
<dbReference type="InterPro" id="IPR001750">
    <property type="entry name" value="ND/Mrp_TM"/>
</dbReference>
<protein>
    <submittedName>
        <fullName evidence="10">Formate hydrogenlyase subunit 3/Multisubunit Na+/H+ antiporter, MnhD subunit</fullName>
        <ecNumber evidence="10">1.6.5.11</ecNumber>
    </submittedName>
</protein>
<organism evidence="10 12">
    <name type="scientific">Saliniramus fredricksonii</name>
    <dbReference type="NCBI Taxonomy" id="1653334"/>
    <lineage>
        <taxon>Bacteria</taxon>
        <taxon>Pseudomonadati</taxon>
        <taxon>Pseudomonadota</taxon>
        <taxon>Alphaproteobacteria</taxon>
        <taxon>Hyphomicrobiales</taxon>
        <taxon>Salinarimonadaceae</taxon>
        <taxon>Saliniramus</taxon>
    </lineage>
</organism>
<dbReference type="AlphaFoldDB" id="A0A0P7X7P3"/>
<sequence>MTDSAFAPAMALALILAAPLFGALAAMVMGRRGAGIALATMAATGIGIVTLLVIIAGEGAFTLAIGGWEAPLGIQLRADGLAAGFVTTTALVMGAILAVAGKPFGAGAIERRGAYTFWPLALLLWGALNAIFLSGDLFNLYVGLELLTLVAVALVGIEGKRETLAAALRYMMFALMGSLLYLLGAALLYAAHGTLDIALLATRVGSAPGDIVAAAAITAGLAAKTALFPFHSWLPPAHSGAPAPASAMLSGLVPKASFYILLRFWFEAAPDIAGTGVLMLLGGLGALAMIYGSLLALHQDRLKLIIAYSTVAQLGYLFFVFPLAGGTSAAQPWAAGAWSGAIFHALSHAMAKASMFLCAGLVIEAVGHDRLPGMKGIVRTLPMTVFAFALAAITLMGLPPSGGFTAKYLMMTAAFAAGQPFWALMLIVAGLLAASYLYRPLALAFALPDADAKVPGAVSRARQAAPLALALAAILLGILSAAPFAFIQIGRPGAAVEGLE</sequence>
<feature type="domain" description="NADH:quinone oxidoreductase/Mrp antiporter transmembrane" evidence="9">
    <location>
        <begin position="134"/>
        <end position="430"/>
    </location>
</feature>
<evidence type="ECO:0000256" key="8">
    <source>
        <dbReference type="SAM" id="Phobius"/>
    </source>
</evidence>
<evidence type="ECO:0000313" key="11">
    <source>
        <dbReference type="EMBL" id="SCC78143.1"/>
    </source>
</evidence>
<feature type="transmembrane region" description="Helical" evidence="8">
    <location>
        <begin position="246"/>
        <end position="266"/>
    </location>
</feature>
<feature type="transmembrane region" description="Helical" evidence="8">
    <location>
        <begin position="170"/>
        <end position="191"/>
    </location>
</feature>
<reference evidence="10 12" key="1">
    <citation type="submission" date="2015-09" db="EMBL/GenBank/DDBJ databases">
        <title>Identification and resolution of microdiversity through metagenomic sequencing of parallel consortia.</title>
        <authorList>
            <person name="Nelson W.C."/>
            <person name="Romine M.F."/>
            <person name="Lindemann S.R."/>
        </authorList>
    </citation>
    <scope>NUCLEOTIDE SEQUENCE [LARGE SCALE GENOMIC DNA]</scope>
    <source>
        <strain evidence="10">HL-109</strain>
    </source>
</reference>
<accession>A0A0P7X7P3</accession>
<feature type="transmembrane region" description="Helical" evidence="8">
    <location>
        <begin position="81"/>
        <end position="101"/>
    </location>
</feature>
<dbReference type="EMBL" id="FMBM01000001">
    <property type="protein sequence ID" value="SCC78143.1"/>
    <property type="molecule type" value="Genomic_DNA"/>
</dbReference>
<reference evidence="11 13" key="2">
    <citation type="submission" date="2016-08" db="EMBL/GenBank/DDBJ databases">
        <authorList>
            <person name="Varghese N."/>
            <person name="Submissions Spin"/>
        </authorList>
    </citation>
    <scope>NUCLEOTIDE SEQUENCE [LARGE SCALE GENOMIC DNA]</scope>
    <source>
        <strain evidence="11 13">HL-109</strain>
    </source>
</reference>
<dbReference type="InterPro" id="IPR050586">
    <property type="entry name" value="CPA3_Na-H_Antiporter_D"/>
</dbReference>
<keyword evidence="4 7" id="KW-0812">Transmembrane</keyword>
<comment type="caution">
    <text evidence="10">The sequence shown here is derived from an EMBL/GenBank/DDBJ whole genome shotgun (WGS) entry which is preliminary data.</text>
</comment>
<evidence type="ECO:0000256" key="7">
    <source>
        <dbReference type="RuleBase" id="RU000320"/>
    </source>
</evidence>
<keyword evidence="3" id="KW-1003">Cell membrane</keyword>
<keyword evidence="10" id="KW-0560">Oxidoreductase</keyword>
<evidence type="ECO:0000256" key="1">
    <source>
        <dbReference type="ARBA" id="ARBA00004651"/>
    </source>
</evidence>
<evidence type="ECO:0000313" key="10">
    <source>
        <dbReference type="EMBL" id="KPQ11120.1"/>
    </source>
</evidence>
<dbReference type="EC" id="1.6.5.11" evidence="10"/>